<keyword evidence="3" id="KW-1185">Reference proteome</keyword>
<dbReference type="EMBL" id="JBICBT010000132">
    <property type="protein sequence ID" value="KAL3122609.1"/>
    <property type="molecule type" value="Genomic_DNA"/>
</dbReference>
<dbReference type="Proteomes" id="UP001620626">
    <property type="component" value="Unassembled WGS sequence"/>
</dbReference>
<sequence length="238" mass="27529">MQRTPLWDKWFCKENSASKCQKICAKCQEHNAECHTAKCKKNCEKCQKHRGECHFEACREHLNECHEWKKFTEKILGLLLRWDEVKTRAKHSAAKQIEEASVNGNCDGKCKKLIEEEWRKSMLDTLLTKNVNGYMECIEENNDHVGTSADSPFTLNLHMALKAVEQANVALMEDQQMPGLIRFKNEALYFKQMDNWERWLTGSAEEELSNNGTTDADDSPRMAQTSAMDIKSLAPRRR</sequence>
<name>A0ABD2M551_9BILA</name>
<protein>
    <submittedName>
        <fullName evidence="2">Uncharacterized protein</fullName>
    </submittedName>
</protein>
<gene>
    <name evidence="2" type="ORF">niasHT_003965</name>
</gene>
<evidence type="ECO:0000313" key="2">
    <source>
        <dbReference type="EMBL" id="KAL3122609.1"/>
    </source>
</evidence>
<feature type="region of interest" description="Disordered" evidence="1">
    <location>
        <begin position="205"/>
        <end position="238"/>
    </location>
</feature>
<evidence type="ECO:0000256" key="1">
    <source>
        <dbReference type="SAM" id="MobiDB-lite"/>
    </source>
</evidence>
<comment type="caution">
    <text evidence="2">The sequence shown here is derived from an EMBL/GenBank/DDBJ whole genome shotgun (WGS) entry which is preliminary data.</text>
</comment>
<accession>A0ABD2M551</accession>
<organism evidence="2 3">
    <name type="scientific">Heterodera trifolii</name>
    <dbReference type="NCBI Taxonomy" id="157864"/>
    <lineage>
        <taxon>Eukaryota</taxon>
        <taxon>Metazoa</taxon>
        <taxon>Ecdysozoa</taxon>
        <taxon>Nematoda</taxon>
        <taxon>Chromadorea</taxon>
        <taxon>Rhabditida</taxon>
        <taxon>Tylenchina</taxon>
        <taxon>Tylenchomorpha</taxon>
        <taxon>Tylenchoidea</taxon>
        <taxon>Heteroderidae</taxon>
        <taxon>Heteroderinae</taxon>
        <taxon>Heterodera</taxon>
    </lineage>
</organism>
<reference evidence="2 3" key="1">
    <citation type="submission" date="2024-10" db="EMBL/GenBank/DDBJ databases">
        <authorList>
            <person name="Kim D."/>
        </authorList>
    </citation>
    <scope>NUCLEOTIDE SEQUENCE [LARGE SCALE GENOMIC DNA]</scope>
    <source>
        <strain evidence="2">BH-2024</strain>
    </source>
</reference>
<evidence type="ECO:0000313" key="3">
    <source>
        <dbReference type="Proteomes" id="UP001620626"/>
    </source>
</evidence>
<proteinExistence type="predicted"/>
<dbReference type="AlphaFoldDB" id="A0ABD2M551"/>